<dbReference type="SUPFAM" id="SSF52540">
    <property type="entry name" value="P-loop containing nucleoside triphosphate hydrolases"/>
    <property type="match status" value="1"/>
</dbReference>
<evidence type="ECO:0000256" key="9">
    <source>
        <dbReference type="HAMAP-Rule" id="MF_00328"/>
    </source>
</evidence>
<dbReference type="OrthoDB" id="9808150at2"/>
<comment type="subcellular location">
    <subcellularLocation>
        <location evidence="9">Cytoplasm</location>
    </subcellularLocation>
</comment>
<keyword evidence="4 9" id="KW-0808">Transferase</keyword>
<feature type="domain" description="Guanylate kinase-like" evidence="10">
    <location>
        <begin position="8"/>
        <end position="188"/>
    </location>
</feature>
<dbReference type="GO" id="GO:0005524">
    <property type="term" value="F:ATP binding"/>
    <property type="evidence" value="ECO:0007669"/>
    <property type="project" value="UniProtKB-UniRule"/>
</dbReference>
<evidence type="ECO:0000256" key="7">
    <source>
        <dbReference type="ARBA" id="ARBA00022840"/>
    </source>
</evidence>
<dbReference type="Pfam" id="PF00625">
    <property type="entry name" value="Guanylate_kin"/>
    <property type="match status" value="1"/>
</dbReference>
<evidence type="ECO:0000256" key="8">
    <source>
        <dbReference type="ARBA" id="ARBA00030128"/>
    </source>
</evidence>
<keyword evidence="12" id="KW-1185">Reference proteome</keyword>
<comment type="function">
    <text evidence="9">Essential for recycling GMP and indirectly, cGMP.</text>
</comment>
<keyword evidence="9" id="KW-0963">Cytoplasm</keyword>
<evidence type="ECO:0000256" key="1">
    <source>
        <dbReference type="ARBA" id="ARBA00005790"/>
    </source>
</evidence>
<gene>
    <name evidence="9" type="primary">gmk</name>
    <name evidence="11" type="ordered locus">Fluta_1660</name>
</gene>
<evidence type="ECO:0000256" key="3">
    <source>
        <dbReference type="ARBA" id="ARBA00016296"/>
    </source>
</evidence>
<dbReference type="EC" id="2.7.4.8" evidence="2 9"/>
<dbReference type="Proteomes" id="UP000007463">
    <property type="component" value="Chromosome"/>
</dbReference>
<dbReference type="PANTHER" id="PTHR23117">
    <property type="entry name" value="GUANYLATE KINASE-RELATED"/>
    <property type="match status" value="1"/>
</dbReference>
<dbReference type="NCBIfam" id="TIGR03263">
    <property type="entry name" value="guanyl_kin"/>
    <property type="match status" value="1"/>
</dbReference>
<evidence type="ECO:0000259" key="10">
    <source>
        <dbReference type="PROSITE" id="PS50052"/>
    </source>
</evidence>
<dbReference type="InterPro" id="IPR008145">
    <property type="entry name" value="GK/Ca_channel_bsu"/>
</dbReference>
<evidence type="ECO:0000256" key="4">
    <source>
        <dbReference type="ARBA" id="ARBA00022679"/>
    </source>
</evidence>
<feature type="binding site" evidence="9">
    <location>
        <begin position="15"/>
        <end position="22"/>
    </location>
    <ligand>
        <name>ATP</name>
        <dbReference type="ChEBI" id="CHEBI:30616"/>
    </ligand>
</feature>
<evidence type="ECO:0000256" key="2">
    <source>
        <dbReference type="ARBA" id="ARBA00012961"/>
    </source>
</evidence>
<dbReference type="HAMAP" id="MF_00328">
    <property type="entry name" value="Guanylate_kinase"/>
    <property type="match status" value="1"/>
</dbReference>
<evidence type="ECO:0000256" key="6">
    <source>
        <dbReference type="ARBA" id="ARBA00022777"/>
    </source>
</evidence>
<reference evidence="12" key="2">
    <citation type="submission" date="2011-02" db="EMBL/GenBank/DDBJ databases">
        <title>The complete genome of Fluviicola taffensis DSM 16823.</title>
        <authorList>
            <consortium name="US DOE Joint Genome Institute (JGI-PGF)"/>
            <person name="Lucas S."/>
            <person name="Copeland A."/>
            <person name="Lapidus A."/>
            <person name="Bruce D."/>
            <person name="Goodwin L."/>
            <person name="Pitluck S."/>
            <person name="Kyrpides N."/>
            <person name="Mavromatis K."/>
            <person name="Ivanova N."/>
            <person name="Mikhailova N."/>
            <person name="Pagani I."/>
            <person name="Chertkov O."/>
            <person name="Detter J.C."/>
            <person name="Han C."/>
            <person name="Tapia R."/>
            <person name="Land M."/>
            <person name="Hauser L."/>
            <person name="Markowitz V."/>
            <person name="Cheng J.-F."/>
            <person name="Hugenholtz P."/>
            <person name="Woyke T."/>
            <person name="Wu D."/>
            <person name="Tindall B."/>
            <person name="Pomrenke H.G."/>
            <person name="Brambilla E."/>
            <person name="Klenk H.-P."/>
            <person name="Eisen J.A."/>
        </authorList>
    </citation>
    <scope>NUCLEOTIDE SEQUENCE [LARGE SCALE GENOMIC DNA]</scope>
    <source>
        <strain evidence="12">DSM 16823 / RW262 / RW262</strain>
    </source>
</reference>
<protein>
    <recommendedName>
        <fullName evidence="3 9">Guanylate kinase</fullName>
        <ecNumber evidence="2 9">2.7.4.8</ecNumber>
    </recommendedName>
    <alternativeName>
        <fullName evidence="8 9">GMP kinase</fullName>
    </alternativeName>
</protein>
<dbReference type="SMART" id="SM00072">
    <property type="entry name" value="GuKc"/>
    <property type="match status" value="1"/>
</dbReference>
<dbReference type="Gene3D" id="3.30.63.10">
    <property type="entry name" value="Guanylate Kinase phosphate binding domain"/>
    <property type="match status" value="1"/>
</dbReference>
<dbReference type="InterPro" id="IPR027417">
    <property type="entry name" value="P-loop_NTPase"/>
</dbReference>
<name>F2IGN5_FLUTR</name>
<dbReference type="GO" id="GO:0005829">
    <property type="term" value="C:cytosol"/>
    <property type="evidence" value="ECO:0007669"/>
    <property type="project" value="TreeGrafter"/>
</dbReference>
<dbReference type="RefSeq" id="WP_013686423.1">
    <property type="nucleotide sequence ID" value="NC_015321.1"/>
</dbReference>
<dbReference type="EMBL" id="CP002542">
    <property type="protein sequence ID" value="AEA43652.1"/>
    <property type="molecule type" value="Genomic_DNA"/>
</dbReference>
<evidence type="ECO:0000313" key="11">
    <source>
        <dbReference type="EMBL" id="AEA43652.1"/>
    </source>
</evidence>
<organism evidence="11 12">
    <name type="scientific">Fluviicola taffensis (strain DSM 16823 / NCIMB 13979 / RW262)</name>
    <dbReference type="NCBI Taxonomy" id="755732"/>
    <lineage>
        <taxon>Bacteria</taxon>
        <taxon>Pseudomonadati</taxon>
        <taxon>Bacteroidota</taxon>
        <taxon>Flavobacteriia</taxon>
        <taxon>Flavobacteriales</taxon>
        <taxon>Crocinitomicaceae</taxon>
        <taxon>Fluviicola</taxon>
    </lineage>
</organism>
<comment type="catalytic activity">
    <reaction evidence="9">
        <text>GMP + ATP = GDP + ADP</text>
        <dbReference type="Rhea" id="RHEA:20780"/>
        <dbReference type="ChEBI" id="CHEBI:30616"/>
        <dbReference type="ChEBI" id="CHEBI:58115"/>
        <dbReference type="ChEBI" id="CHEBI:58189"/>
        <dbReference type="ChEBI" id="CHEBI:456216"/>
        <dbReference type="EC" id="2.7.4.8"/>
    </reaction>
</comment>
<dbReference type="CDD" id="cd00071">
    <property type="entry name" value="GMPK"/>
    <property type="match status" value="1"/>
</dbReference>
<comment type="similarity">
    <text evidence="1 9">Belongs to the guanylate kinase family.</text>
</comment>
<keyword evidence="6 9" id="KW-0418">Kinase</keyword>
<accession>F2IGN5</accession>
<proteinExistence type="inferred from homology"/>
<dbReference type="GO" id="GO:0004385">
    <property type="term" value="F:GMP kinase activity"/>
    <property type="evidence" value="ECO:0007669"/>
    <property type="project" value="UniProtKB-UniRule"/>
</dbReference>
<dbReference type="PROSITE" id="PS50052">
    <property type="entry name" value="GUANYLATE_KINASE_2"/>
    <property type="match status" value="1"/>
</dbReference>
<sequence length="193" mass="21469">MAFDSSGGKCVIFSAPSGAGKTTIVQYLLGKVPELAFSISACSRDPRGEEVDGQHYYFLGVEGFKKKIEEGALAEWEEVYTDTFYGTLTSELERIWAAGKTVIFDVDVVGGLNLKKIIGKNALAIFVQPPSFEALENRLRHRSTESEEKIAMRLAKAHIELDRAPEFDFILLNDELNRACKEAEAVVRKFISE</sequence>
<dbReference type="KEGG" id="fte:Fluta_1660"/>
<dbReference type="PANTHER" id="PTHR23117:SF13">
    <property type="entry name" value="GUANYLATE KINASE"/>
    <property type="match status" value="1"/>
</dbReference>
<dbReference type="InterPro" id="IPR017665">
    <property type="entry name" value="Guanylate_kinase"/>
</dbReference>
<dbReference type="InterPro" id="IPR008144">
    <property type="entry name" value="Guanylate_kin-like_dom"/>
</dbReference>
<evidence type="ECO:0000313" key="12">
    <source>
        <dbReference type="Proteomes" id="UP000007463"/>
    </source>
</evidence>
<dbReference type="HOGENOM" id="CLU_001715_1_1_10"/>
<dbReference type="Gene3D" id="3.40.50.300">
    <property type="entry name" value="P-loop containing nucleotide triphosphate hydrolases"/>
    <property type="match status" value="1"/>
</dbReference>
<dbReference type="STRING" id="755732.Fluta_1660"/>
<keyword evidence="5 9" id="KW-0547">Nucleotide-binding</keyword>
<evidence type="ECO:0000256" key="5">
    <source>
        <dbReference type="ARBA" id="ARBA00022741"/>
    </source>
</evidence>
<reference evidence="11 12" key="1">
    <citation type="journal article" date="2011" name="Stand. Genomic Sci.">
        <title>Complete genome sequence of the gliding freshwater bacterium Fluviicola taffensis type strain (RW262).</title>
        <authorList>
            <person name="Woyke T."/>
            <person name="Chertkov O."/>
            <person name="Lapidus A."/>
            <person name="Nolan M."/>
            <person name="Lucas S."/>
            <person name="Del Rio T.G."/>
            <person name="Tice H."/>
            <person name="Cheng J.F."/>
            <person name="Tapia R."/>
            <person name="Han C."/>
            <person name="Goodwin L."/>
            <person name="Pitluck S."/>
            <person name="Liolios K."/>
            <person name="Pagani I."/>
            <person name="Ivanova N."/>
            <person name="Huntemann M."/>
            <person name="Mavromatis K."/>
            <person name="Mikhailova N."/>
            <person name="Pati A."/>
            <person name="Chen A."/>
            <person name="Palaniappan K."/>
            <person name="Land M."/>
            <person name="Hauser L."/>
            <person name="Brambilla E.M."/>
            <person name="Rohde M."/>
            <person name="Mwirichia R."/>
            <person name="Sikorski J."/>
            <person name="Tindall B.J."/>
            <person name="Goker M."/>
            <person name="Bristow J."/>
            <person name="Eisen J.A."/>
            <person name="Markowitz V."/>
            <person name="Hugenholtz P."/>
            <person name="Klenk H.P."/>
            <person name="Kyrpides N.C."/>
        </authorList>
    </citation>
    <scope>NUCLEOTIDE SEQUENCE [LARGE SCALE GENOMIC DNA]</scope>
    <source>
        <strain evidence="12">DSM 16823 / RW262 / RW262</strain>
    </source>
</reference>
<dbReference type="AlphaFoldDB" id="F2IGN5"/>
<keyword evidence="7 9" id="KW-0067">ATP-binding</keyword>
<dbReference type="eggNOG" id="COG0194">
    <property type="taxonomic scope" value="Bacteria"/>
</dbReference>